<dbReference type="Gene3D" id="3.40.50.1820">
    <property type="entry name" value="alpha/beta hydrolase"/>
    <property type="match status" value="1"/>
</dbReference>
<feature type="domain" description="AB hydrolase-1" evidence="3">
    <location>
        <begin position="31"/>
        <end position="148"/>
    </location>
</feature>
<proteinExistence type="inferred from homology"/>
<evidence type="ECO:0000256" key="1">
    <source>
        <dbReference type="ARBA" id="ARBA00022801"/>
    </source>
</evidence>
<evidence type="ECO:0000259" key="3">
    <source>
        <dbReference type="Pfam" id="PF00561"/>
    </source>
</evidence>
<comment type="similarity">
    <text evidence="2">Belongs to the AB hydrolase superfamily. Epoxide hydrolase family.</text>
</comment>
<dbReference type="STRING" id="1168221.R7YIM9"/>
<sequence length="331" mass="38110">MEGFERGSFTTARSLTYAYYSSTNPVDDDKPAVLLLHGFPDSAQLWSEIVTYLTDLPYRILVPDILGHGGTSKPTNASEYNSKSMADDMVELLDAEHIKNVIAVGHDWGSFLAQRVYLWHPDRVAGLILLNVAYMPPDQEHRFDLDTIMAMSEEMCGYPQLAYWKLFTAPDGAETIGDHLESFWTVMHGDKEDWMKRMFCTRGAMREYLLADERVELKWYAKDRKWREPWMEVVKRDGLAAPLNWYHAMKDNHQFEAEKELPKHRFRVNVPVLFLGSTRDAVCLTSAIKFPQEKGLLPDLEVKEIESGHWVTMEKPEEVGQAILGFLKARF</sequence>
<dbReference type="AlphaFoldDB" id="R7YIM9"/>
<dbReference type="GeneID" id="19898270"/>
<reference evidence="5" key="1">
    <citation type="submission" date="2012-06" db="EMBL/GenBank/DDBJ databases">
        <title>The genome sequence of Coniosporium apollinis CBS 100218.</title>
        <authorList>
            <consortium name="The Broad Institute Genome Sequencing Platform"/>
            <person name="Cuomo C."/>
            <person name="Gorbushina A."/>
            <person name="Noack S."/>
            <person name="Walker B."/>
            <person name="Young S.K."/>
            <person name="Zeng Q."/>
            <person name="Gargeya S."/>
            <person name="Fitzgerald M."/>
            <person name="Haas B."/>
            <person name="Abouelleil A."/>
            <person name="Alvarado L."/>
            <person name="Arachchi H.M."/>
            <person name="Berlin A.M."/>
            <person name="Chapman S.B."/>
            <person name="Goldberg J."/>
            <person name="Griggs A."/>
            <person name="Gujja S."/>
            <person name="Hansen M."/>
            <person name="Howarth C."/>
            <person name="Imamovic A."/>
            <person name="Larimer J."/>
            <person name="McCowan C."/>
            <person name="Montmayeur A."/>
            <person name="Murphy C."/>
            <person name="Neiman D."/>
            <person name="Pearson M."/>
            <person name="Priest M."/>
            <person name="Roberts A."/>
            <person name="Saif S."/>
            <person name="Shea T."/>
            <person name="Sisk P."/>
            <person name="Sykes S."/>
            <person name="Wortman J."/>
            <person name="Nusbaum C."/>
            <person name="Birren B."/>
        </authorList>
    </citation>
    <scope>NUCLEOTIDE SEQUENCE [LARGE SCALE GENOMIC DNA]</scope>
    <source>
        <strain evidence="5">CBS 100218</strain>
    </source>
</reference>
<dbReference type="GO" id="GO:0016787">
    <property type="term" value="F:hydrolase activity"/>
    <property type="evidence" value="ECO:0007669"/>
    <property type="project" value="UniProtKB-KW"/>
</dbReference>
<dbReference type="eggNOG" id="KOG4178">
    <property type="taxonomic scope" value="Eukaryota"/>
</dbReference>
<name>R7YIM9_CONA1</name>
<evidence type="ECO:0000313" key="4">
    <source>
        <dbReference type="EMBL" id="EON61743.1"/>
    </source>
</evidence>
<accession>R7YIM9</accession>
<dbReference type="OMA" id="PDHAAMW"/>
<dbReference type="EMBL" id="JH767556">
    <property type="protein sequence ID" value="EON61743.1"/>
    <property type="molecule type" value="Genomic_DNA"/>
</dbReference>
<gene>
    <name evidence="4" type="ORF">W97_00959</name>
</gene>
<organism evidence="4 5">
    <name type="scientific">Coniosporium apollinis (strain CBS 100218)</name>
    <name type="common">Rock-inhabiting black yeast</name>
    <dbReference type="NCBI Taxonomy" id="1168221"/>
    <lineage>
        <taxon>Eukaryota</taxon>
        <taxon>Fungi</taxon>
        <taxon>Dikarya</taxon>
        <taxon>Ascomycota</taxon>
        <taxon>Pezizomycotina</taxon>
        <taxon>Dothideomycetes</taxon>
        <taxon>Dothideomycetes incertae sedis</taxon>
        <taxon>Coniosporium</taxon>
    </lineage>
</organism>
<evidence type="ECO:0000256" key="2">
    <source>
        <dbReference type="ARBA" id="ARBA00038334"/>
    </source>
</evidence>
<dbReference type="OrthoDB" id="284184at2759"/>
<dbReference type="HOGENOM" id="CLU_020336_7_0_1"/>
<evidence type="ECO:0000313" key="5">
    <source>
        <dbReference type="Proteomes" id="UP000016924"/>
    </source>
</evidence>
<dbReference type="InterPro" id="IPR000073">
    <property type="entry name" value="AB_hydrolase_1"/>
</dbReference>
<keyword evidence="5" id="KW-1185">Reference proteome</keyword>
<dbReference type="InterPro" id="IPR000639">
    <property type="entry name" value="Epox_hydrolase-like"/>
</dbReference>
<dbReference type="Proteomes" id="UP000016924">
    <property type="component" value="Unassembled WGS sequence"/>
</dbReference>
<dbReference type="PRINTS" id="PR00111">
    <property type="entry name" value="ABHYDROLASE"/>
</dbReference>
<dbReference type="RefSeq" id="XP_007777060.1">
    <property type="nucleotide sequence ID" value="XM_007778870.1"/>
</dbReference>
<dbReference type="PANTHER" id="PTHR43329">
    <property type="entry name" value="EPOXIDE HYDROLASE"/>
    <property type="match status" value="1"/>
</dbReference>
<dbReference type="PRINTS" id="PR00412">
    <property type="entry name" value="EPOXHYDRLASE"/>
</dbReference>
<dbReference type="SUPFAM" id="SSF53474">
    <property type="entry name" value="alpha/beta-Hydrolases"/>
    <property type="match status" value="1"/>
</dbReference>
<keyword evidence="1" id="KW-0378">Hydrolase</keyword>
<dbReference type="Pfam" id="PF00561">
    <property type="entry name" value="Abhydrolase_1"/>
    <property type="match status" value="1"/>
</dbReference>
<dbReference type="InterPro" id="IPR029058">
    <property type="entry name" value="AB_hydrolase_fold"/>
</dbReference>
<protein>
    <recommendedName>
        <fullName evidence="3">AB hydrolase-1 domain-containing protein</fullName>
    </recommendedName>
</protein>